<name>A0A074Z1H9_OPIVI</name>
<proteinExistence type="predicted"/>
<accession>A0A074Z1H9</accession>
<protein>
    <submittedName>
        <fullName evidence="2">Uncharacterized protein</fullName>
    </submittedName>
</protein>
<evidence type="ECO:0000313" key="3">
    <source>
        <dbReference type="Proteomes" id="UP000054324"/>
    </source>
</evidence>
<dbReference type="Proteomes" id="UP000054324">
    <property type="component" value="Unassembled WGS sequence"/>
</dbReference>
<evidence type="ECO:0000313" key="2">
    <source>
        <dbReference type="EMBL" id="KER19342.1"/>
    </source>
</evidence>
<sequence>MKRRLYLFSELVRQQLLARHSVRSRQGPIQRLLLAGEEHFRVTPRFHPKHLETPHSLLAVRQSASAAGLGGRLFDVSCHLQIRVPFTLRSSAKLNRTDDPQLVGDGESTPSSAN</sequence>
<dbReference type="CTD" id="20326020"/>
<dbReference type="RefSeq" id="XP_009176912.1">
    <property type="nucleotide sequence ID" value="XM_009178648.1"/>
</dbReference>
<feature type="region of interest" description="Disordered" evidence="1">
    <location>
        <begin position="95"/>
        <end position="114"/>
    </location>
</feature>
<dbReference type="KEGG" id="ovi:T265_11852"/>
<dbReference type="AlphaFoldDB" id="A0A074Z1H9"/>
<reference evidence="2 3" key="1">
    <citation type="submission" date="2013-11" db="EMBL/GenBank/DDBJ databases">
        <title>Opisthorchis viverrini - life in the bile duct.</title>
        <authorList>
            <person name="Young N.D."/>
            <person name="Nagarajan N."/>
            <person name="Lin S.J."/>
            <person name="Korhonen P.K."/>
            <person name="Jex A.R."/>
            <person name="Hall R.S."/>
            <person name="Safavi-Hemami H."/>
            <person name="Kaewkong W."/>
            <person name="Bertrand D."/>
            <person name="Gao S."/>
            <person name="Seet Q."/>
            <person name="Wongkham S."/>
            <person name="Teh B.T."/>
            <person name="Wongkham C."/>
            <person name="Intapan P.M."/>
            <person name="Maleewong W."/>
            <person name="Yang X."/>
            <person name="Hu M."/>
            <person name="Wang Z."/>
            <person name="Hofmann A."/>
            <person name="Sternberg P.W."/>
            <person name="Tan P."/>
            <person name="Wang J."/>
            <person name="Gasser R.B."/>
        </authorList>
    </citation>
    <scope>NUCLEOTIDE SEQUENCE [LARGE SCALE GENOMIC DNA]</scope>
</reference>
<keyword evidence="3" id="KW-1185">Reference proteome</keyword>
<gene>
    <name evidence="2" type="ORF">T265_11852</name>
</gene>
<dbReference type="EMBL" id="KL597238">
    <property type="protein sequence ID" value="KER19342.1"/>
    <property type="molecule type" value="Genomic_DNA"/>
</dbReference>
<organism evidence="2 3">
    <name type="scientific">Opisthorchis viverrini</name>
    <name type="common">Southeast Asian liver fluke</name>
    <dbReference type="NCBI Taxonomy" id="6198"/>
    <lineage>
        <taxon>Eukaryota</taxon>
        <taxon>Metazoa</taxon>
        <taxon>Spiralia</taxon>
        <taxon>Lophotrochozoa</taxon>
        <taxon>Platyhelminthes</taxon>
        <taxon>Trematoda</taxon>
        <taxon>Digenea</taxon>
        <taxon>Opisthorchiida</taxon>
        <taxon>Opisthorchiata</taxon>
        <taxon>Opisthorchiidae</taxon>
        <taxon>Opisthorchis</taxon>
    </lineage>
</organism>
<evidence type="ECO:0000256" key="1">
    <source>
        <dbReference type="SAM" id="MobiDB-lite"/>
    </source>
</evidence>
<dbReference type="GeneID" id="20326020"/>